<dbReference type="EMBL" id="DVMS01000196">
    <property type="protein sequence ID" value="HIU39386.1"/>
    <property type="molecule type" value="Genomic_DNA"/>
</dbReference>
<protein>
    <submittedName>
        <fullName evidence="2">Fumarylacetoacetate hydrolase family protein</fullName>
    </submittedName>
</protein>
<name>A0A9D1LHX5_9BACT</name>
<dbReference type="Gene3D" id="3.90.850.10">
    <property type="entry name" value="Fumarylacetoacetase-like, C-terminal domain"/>
    <property type="match status" value="1"/>
</dbReference>
<evidence type="ECO:0000259" key="1">
    <source>
        <dbReference type="Pfam" id="PF01557"/>
    </source>
</evidence>
<evidence type="ECO:0000313" key="2">
    <source>
        <dbReference type="EMBL" id="HIU39386.1"/>
    </source>
</evidence>
<dbReference type="InterPro" id="IPR036663">
    <property type="entry name" value="Fumarylacetoacetase_C_sf"/>
</dbReference>
<dbReference type="SUPFAM" id="SSF56529">
    <property type="entry name" value="FAH"/>
    <property type="match status" value="1"/>
</dbReference>
<dbReference type="Pfam" id="PF01557">
    <property type="entry name" value="FAA_hydrolase"/>
    <property type="match status" value="1"/>
</dbReference>
<reference evidence="2" key="2">
    <citation type="journal article" date="2021" name="PeerJ">
        <title>Extensive microbial diversity within the chicken gut microbiome revealed by metagenomics and culture.</title>
        <authorList>
            <person name="Gilroy R."/>
            <person name="Ravi A."/>
            <person name="Getino M."/>
            <person name="Pursley I."/>
            <person name="Horton D.L."/>
            <person name="Alikhan N.F."/>
            <person name="Baker D."/>
            <person name="Gharbi K."/>
            <person name="Hall N."/>
            <person name="Watson M."/>
            <person name="Adriaenssens E.M."/>
            <person name="Foster-Nyarko E."/>
            <person name="Jarju S."/>
            <person name="Secka A."/>
            <person name="Antonio M."/>
            <person name="Oren A."/>
            <person name="Chaudhuri R.R."/>
            <person name="La Ragione R."/>
            <person name="Hildebrand F."/>
            <person name="Pallen M.J."/>
        </authorList>
    </citation>
    <scope>NUCLEOTIDE SEQUENCE</scope>
    <source>
        <strain evidence="2">17073</strain>
    </source>
</reference>
<organism evidence="2 3">
    <name type="scientific">Candidatus Limisoma intestinavium</name>
    <dbReference type="NCBI Taxonomy" id="2840856"/>
    <lineage>
        <taxon>Bacteria</taxon>
        <taxon>Pseudomonadati</taxon>
        <taxon>Bacteroidota</taxon>
        <taxon>Bacteroidia</taxon>
        <taxon>Bacteroidales</taxon>
        <taxon>Candidatus Limisoma</taxon>
    </lineage>
</organism>
<dbReference type="GO" id="GO:0016787">
    <property type="term" value="F:hydrolase activity"/>
    <property type="evidence" value="ECO:0007669"/>
    <property type="project" value="UniProtKB-KW"/>
</dbReference>
<proteinExistence type="predicted"/>
<evidence type="ECO:0000313" key="3">
    <source>
        <dbReference type="Proteomes" id="UP000824076"/>
    </source>
</evidence>
<keyword evidence="2" id="KW-0378">Hydrolase</keyword>
<reference evidence="2" key="1">
    <citation type="submission" date="2020-10" db="EMBL/GenBank/DDBJ databases">
        <authorList>
            <person name="Gilroy R."/>
        </authorList>
    </citation>
    <scope>NUCLEOTIDE SEQUENCE</scope>
    <source>
        <strain evidence="2">17073</strain>
    </source>
</reference>
<gene>
    <name evidence="2" type="ORF">IAD18_06960</name>
</gene>
<dbReference type="InterPro" id="IPR011234">
    <property type="entry name" value="Fumarylacetoacetase-like_C"/>
</dbReference>
<comment type="caution">
    <text evidence="2">The sequence shown here is derived from an EMBL/GenBank/DDBJ whole genome shotgun (WGS) entry which is preliminary data.</text>
</comment>
<sequence>MKIIRLREISGMTEPAIDVIPESAIQKTGKPFFLPDFSESFRCRAAVGIRICRLGKNIAAKFASRYYEEAGICLTIEASDLLEKLKAAHAPWALATAFDGAVIVGSFCKENKDLLENELPVTFSTNGIKIEQVSSPKIPDFDTMIAYVSQFFTLKMGDCLLIERGDFHKLSLDDHIAVKLGNYESLNIKIK</sequence>
<accession>A0A9D1LHX5</accession>
<dbReference type="Proteomes" id="UP000824076">
    <property type="component" value="Unassembled WGS sequence"/>
</dbReference>
<feature type="domain" description="Fumarylacetoacetase-like C-terminal" evidence="1">
    <location>
        <begin position="16"/>
        <end position="161"/>
    </location>
</feature>
<dbReference type="AlphaFoldDB" id="A0A9D1LHX5"/>